<organism evidence="9 10">
    <name type="scientific">Enhygromyxa salina</name>
    <dbReference type="NCBI Taxonomy" id="215803"/>
    <lineage>
        <taxon>Bacteria</taxon>
        <taxon>Pseudomonadati</taxon>
        <taxon>Myxococcota</taxon>
        <taxon>Polyangia</taxon>
        <taxon>Nannocystales</taxon>
        <taxon>Nannocystaceae</taxon>
        <taxon>Enhygromyxa</taxon>
    </lineage>
</organism>
<evidence type="ECO:0000256" key="1">
    <source>
        <dbReference type="ARBA" id="ARBA00001539"/>
    </source>
</evidence>
<dbReference type="PANTHER" id="PTHR43000">
    <property type="entry name" value="DTDP-D-GLUCOSE 4,6-DEHYDRATASE-RELATED"/>
    <property type="match status" value="1"/>
</dbReference>
<evidence type="ECO:0000256" key="5">
    <source>
        <dbReference type="ARBA" id="ARBA00023027"/>
    </source>
</evidence>
<evidence type="ECO:0000313" key="10">
    <source>
        <dbReference type="Proteomes" id="UP000238823"/>
    </source>
</evidence>
<dbReference type="CDD" id="cd05246">
    <property type="entry name" value="dTDP_GD_SDR_e"/>
    <property type="match status" value="1"/>
</dbReference>
<comment type="similarity">
    <text evidence="3 7">Belongs to the NAD(P)-dependent epimerase/dehydratase family. dTDP-glucose dehydratase subfamily.</text>
</comment>
<dbReference type="RefSeq" id="WP_106092811.1">
    <property type="nucleotide sequence ID" value="NZ_PVNL01000118.1"/>
</dbReference>
<evidence type="ECO:0000256" key="7">
    <source>
        <dbReference type="RuleBase" id="RU004473"/>
    </source>
</evidence>
<evidence type="ECO:0000313" key="9">
    <source>
        <dbReference type="EMBL" id="PRQ00456.1"/>
    </source>
</evidence>
<evidence type="ECO:0000259" key="8">
    <source>
        <dbReference type="Pfam" id="PF16363"/>
    </source>
</evidence>
<comment type="cofactor">
    <cofactor evidence="2 7">
        <name>NAD(+)</name>
        <dbReference type="ChEBI" id="CHEBI:57540"/>
    </cofactor>
</comment>
<keyword evidence="6 7" id="KW-0456">Lyase</keyword>
<dbReference type="GO" id="GO:0008460">
    <property type="term" value="F:dTDP-glucose 4,6-dehydratase activity"/>
    <property type="evidence" value="ECO:0007669"/>
    <property type="project" value="UniProtKB-EC"/>
</dbReference>
<proteinExistence type="inferred from homology"/>
<dbReference type="NCBIfam" id="TIGR01181">
    <property type="entry name" value="dTDP_gluc_dehyt"/>
    <property type="match status" value="1"/>
</dbReference>
<comment type="caution">
    <text evidence="9">The sequence shown here is derived from an EMBL/GenBank/DDBJ whole genome shotgun (WGS) entry which is preliminary data.</text>
</comment>
<dbReference type="SUPFAM" id="SSF51735">
    <property type="entry name" value="NAD(P)-binding Rossmann-fold domains"/>
    <property type="match status" value="1"/>
</dbReference>
<reference evidence="9 10" key="1">
    <citation type="submission" date="2018-03" db="EMBL/GenBank/DDBJ databases">
        <title>Draft Genome Sequences of the Obligatory Marine Myxobacteria Enhygromyxa salina SWB007.</title>
        <authorList>
            <person name="Poehlein A."/>
            <person name="Moghaddam J.A."/>
            <person name="Harms H."/>
            <person name="Alanjari M."/>
            <person name="Koenig G.M."/>
            <person name="Daniel R."/>
            <person name="Schaeberle T.F."/>
        </authorList>
    </citation>
    <scope>NUCLEOTIDE SEQUENCE [LARGE SCALE GENOMIC DNA]</scope>
    <source>
        <strain evidence="9 10">SWB007</strain>
    </source>
</reference>
<dbReference type="AlphaFoldDB" id="A0A2S9Y5X7"/>
<sequence length="338" mass="37796">MTILVTGAAGFIGSNLVRRLRRQWPTRQLVSFDALSYCGLRANLAAFDDDPNHVFVHGDVADLDAVEAVFSEHSPSAVIHLAAESHVDRSLEQPLSFVRTNVLGTAVLLEVARRAWGTREDVLFHQVSTDEVFGELGETGSFDERSAYAPNNPYAAVKAGADHLVRAWGRCYGLPYIITLSSNNYGPRQFPDKLIPVVITRALAREPIPIYGRGANVRDWLFVDDHCAGLVAAFQNGRPGSSYCFGGRCEQSNLELVTRLLDQLDVIVGRPRESSRALIEFVSDRRGHDFRYSLDTTLAERELGWRRATTLDRGLEQTIRWYLEHEQWRETALAALAK</sequence>
<accession>A0A2S9Y5X7</accession>
<dbReference type="Proteomes" id="UP000238823">
    <property type="component" value="Unassembled WGS sequence"/>
</dbReference>
<dbReference type="Gene3D" id="3.90.25.10">
    <property type="entry name" value="UDP-galactose 4-epimerase, domain 1"/>
    <property type="match status" value="1"/>
</dbReference>
<evidence type="ECO:0000256" key="3">
    <source>
        <dbReference type="ARBA" id="ARBA00008178"/>
    </source>
</evidence>
<feature type="domain" description="NAD(P)-binding" evidence="8">
    <location>
        <begin position="4"/>
        <end position="318"/>
    </location>
</feature>
<dbReference type="InterPro" id="IPR005888">
    <property type="entry name" value="dTDP_Gluc_deHydtase"/>
</dbReference>
<evidence type="ECO:0000256" key="4">
    <source>
        <dbReference type="ARBA" id="ARBA00011990"/>
    </source>
</evidence>
<evidence type="ECO:0000256" key="2">
    <source>
        <dbReference type="ARBA" id="ARBA00001911"/>
    </source>
</evidence>
<name>A0A2S9Y5X7_9BACT</name>
<dbReference type="OrthoDB" id="9803010at2"/>
<keyword evidence="5" id="KW-0520">NAD</keyword>
<dbReference type="GO" id="GO:0009225">
    <property type="term" value="P:nucleotide-sugar metabolic process"/>
    <property type="evidence" value="ECO:0007669"/>
    <property type="project" value="InterPro"/>
</dbReference>
<dbReference type="InterPro" id="IPR016040">
    <property type="entry name" value="NAD(P)-bd_dom"/>
</dbReference>
<dbReference type="Gene3D" id="3.40.50.720">
    <property type="entry name" value="NAD(P)-binding Rossmann-like Domain"/>
    <property type="match status" value="1"/>
</dbReference>
<dbReference type="Pfam" id="PF16363">
    <property type="entry name" value="GDP_Man_Dehyd"/>
    <property type="match status" value="1"/>
</dbReference>
<dbReference type="EC" id="4.2.1.46" evidence="4 7"/>
<dbReference type="EMBL" id="PVNL01000118">
    <property type="protein sequence ID" value="PRQ00456.1"/>
    <property type="molecule type" value="Genomic_DNA"/>
</dbReference>
<gene>
    <name evidence="9" type="primary">rfbB_1</name>
    <name evidence="9" type="ORF">ENSA7_59500</name>
</gene>
<evidence type="ECO:0000256" key="6">
    <source>
        <dbReference type="ARBA" id="ARBA00023239"/>
    </source>
</evidence>
<protein>
    <recommendedName>
        <fullName evidence="4 7">dTDP-glucose 4,6-dehydratase</fullName>
        <ecNumber evidence="4 7">4.2.1.46</ecNumber>
    </recommendedName>
</protein>
<dbReference type="InterPro" id="IPR036291">
    <property type="entry name" value="NAD(P)-bd_dom_sf"/>
</dbReference>
<comment type="catalytic activity">
    <reaction evidence="1 7">
        <text>dTDP-alpha-D-glucose = dTDP-4-dehydro-6-deoxy-alpha-D-glucose + H2O</text>
        <dbReference type="Rhea" id="RHEA:17221"/>
        <dbReference type="ChEBI" id="CHEBI:15377"/>
        <dbReference type="ChEBI" id="CHEBI:57477"/>
        <dbReference type="ChEBI" id="CHEBI:57649"/>
        <dbReference type="EC" id="4.2.1.46"/>
    </reaction>
</comment>